<dbReference type="HOGENOM" id="CLU_019189_3_0_1"/>
<evidence type="ECO:0000256" key="4">
    <source>
        <dbReference type="ARBA" id="ARBA00022946"/>
    </source>
</evidence>
<dbReference type="PANTHER" id="PTHR36091:SF1">
    <property type="entry name" value="ALTERED INHERITANCE OF MITOCHONDRIA PROTEIN 9, MITOCHONDRIAL"/>
    <property type="match status" value="1"/>
</dbReference>
<organism evidence="7 8">
    <name type="scientific">Sphaerulina musiva (strain SO2202)</name>
    <name type="common">Poplar stem canker fungus</name>
    <name type="synonym">Septoria musiva</name>
    <dbReference type="NCBI Taxonomy" id="692275"/>
    <lineage>
        <taxon>Eukaryota</taxon>
        <taxon>Fungi</taxon>
        <taxon>Dikarya</taxon>
        <taxon>Ascomycota</taxon>
        <taxon>Pezizomycotina</taxon>
        <taxon>Dothideomycetes</taxon>
        <taxon>Dothideomycetidae</taxon>
        <taxon>Mycosphaerellales</taxon>
        <taxon>Mycosphaerellaceae</taxon>
        <taxon>Sphaerulina</taxon>
    </lineage>
</organism>
<evidence type="ECO:0000256" key="6">
    <source>
        <dbReference type="ARBA" id="ARBA00031849"/>
    </source>
</evidence>
<evidence type="ECO:0000256" key="1">
    <source>
        <dbReference type="ARBA" id="ARBA00004173"/>
    </source>
</evidence>
<evidence type="ECO:0000313" key="7">
    <source>
        <dbReference type="EMBL" id="EMF11491.1"/>
    </source>
</evidence>
<dbReference type="Gene3D" id="3.90.1200.10">
    <property type="match status" value="1"/>
</dbReference>
<dbReference type="RefSeq" id="XP_016759612.1">
    <property type="nucleotide sequence ID" value="XM_016908142.1"/>
</dbReference>
<dbReference type="Proteomes" id="UP000016931">
    <property type="component" value="Unassembled WGS sequence"/>
</dbReference>
<evidence type="ECO:0000256" key="2">
    <source>
        <dbReference type="ARBA" id="ARBA00005543"/>
    </source>
</evidence>
<evidence type="ECO:0000256" key="3">
    <source>
        <dbReference type="ARBA" id="ARBA00016197"/>
    </source>
</evidence>
<keyword evidence="5" id="KW-0496">Mitochondrion</keyword>
<dbReference type="STRING" id="692275.M3CEL8"/>
<dbReference type="OMA" id="EIQTHAQ"/>
<comment type="subcellular location">
    <subcellularLocation>
        <location evidence="1">Mitochondrion</location>
    </subcellularLocation>
</comment>
<gene>
    <name evidence="7" type="ORF">SEPMUDRAFT_164982</name>
</gene>
<evidence type="ECO:0000313" key="8">
    <source>
        <dbReference type="Proteomes" id="UP000016931"/>
    </source>
</evidence>
<sequence>MHISRFTRIINTSLRQPHLVRSFAIQHRARRFVPTFDPYSYSRGRWLDRDEQRQKARRREFNFDALLDVAVKCSVGARQVVACEKREGGFNRVFVIEFDNGAKVVAKVPMQYAGPTALTTMSEVATLRYVKDKTSVPVPQILAWSSKSESGSVGTEYIIMEHMSGVALKDNWSQMTELQQIQVIESIGILVKELCALNFTAYGSLYLNTAAEKPSEAHAIDDEYCIGPHCGRQFWGYNDDLATQVAIPLGCQGPWQALSTLFADLTSISEVTVQQRGSSSSSSSSQEEKVVVEDHLRLLETSRKMLEVVGNTTTFQEEFCSPALLHPDLNARNIFVDPDDPTKILGIIDWQSAAIEPAFVHAVDPPDFASEPVLDKTLDADALGDESSHEIQTHAQRCKKTWGVMASICPKLGKTSTFNPNLCRYLAGVISGCSDDATVLRSLLTNTSHEWSELDVPEDIQCPYQPTPSETKSLNIQLDHQESTQRLRAYLSRLLRCETDGWIEEEKWNEDLISVYREQYAGFVSACIASREGDESEADARKNAEKLWPFDLR</sequence>
<dbReference type="eggNOG" id="ENOG502SIYK">
    <property type="taxonomic scope" value="Eukaryota"/>
</dbReference>
<dbReference type="PANTHER" id="PTHR36091">
    <property type="entry name" value="ALTERED INHERITANCE OF MITOCHONDRIA PROTEIN 9, MITOCHONDRIAL"/>
    <property type="match status" value="1"/>
</dbReference>
<protein>
    <recommendedName>
        <fullName evidence="3">Altered inheritance of mitochondria protein 9, mitochondrial</fullName>
    </recommendedName>
    <alternativeName>
        <fullName evidence="6">Found in mitochondrial proteome protein 29</fullName>
    </alternativeName>
</protein>
<dbReference type="AlphaFoldDB" id="M3CEL8"/>
<reference evidence="7 8" key="1">
    <citation type="journal article" date="2012" name="PLoS Pathog.">
        <title>Diverse lifestyles and strategies of plant pathogenesis encoded in the genomes of eighteen Dothideomycetes fungi.</title>
        <authorList>
            <person name="Ohm R.A."/>
            <person name="Feau N."/>
            <person name="Henrissat B."/>
            <person name="Schoch C.L."/>
            <person name="Horwitz B.A."/>
            <person name="Barry K.W."/>
            <person name="Condon B.J."/>
            <person name="Copeland A.C."/>
            <person name="Dhillon B."/>
            <person name="Glaser F."/>
            <person name="Hesse C.N."/>
            <person name="Kosti I."/>
            <person name="LaButti K."/>
            <person name="Lindquist E.A."/>
            <person name="Lucas S."/>
            <person name="Salamov A.A."/>
            <person name="Bradshaw R.E."/>
            <person name="Ciuffetti L."/>
            <person name="Hamelin R.C."/>
            <person name="Kema G.H.J."/>
            <person name="Lawrence C."/>
            <person name="Scott J.A."/>
            <person name="Spatafora J.W."/>
            <person name="Turgeon B.G."/>
            <person name="de Wit P.J.G.M."/>
            <person name="Zhong S."/>
            <person name="Goodwin S.B."/>
            <person name="Grigoriev I.V."/>
        </authorList>
    </citation>
    <scope>NUCLEOTIDE SEQUENCE [LARGE SCALE GENOMIC DNA]</scope>
    <source>
        <strain evidence="7 8">SO2202</strain>
    </source>
</reference>
<name>M3CEL8_SPHMS</name>
<accession>M3CEL8</accession>
<dbReference type="InterPro" id="IPR051035">
    <property type="entry name" value="Mito_inheritance_9"/>
</dbReference>
<dbReference type="OrthoDB" id="2831558at2759"/>
<dbReference type="InterPro" id="IPR011009">
    <property type="entry name" value="Kinase-like_dom_sf"/>
</dbReference>
<proteinExistence type="inferred from homology"/>
<keyword evidence="8" id="KW-1185">Reference proteome</keyword>
<keyword evidence="4" id="KW-0809">Transit peptide</keyword>
<comment type="similarity">
    <text evidence="2">Belongs to the AIM9 family.</text>
</comment>
<dbReference type="GeneID" id="27905279"/>
<evidence type="ECO:0000256" key="5">
    <source>
        <dbReference type="ARBA" id="ARBA00023128"/>
    </source>
</evidence>
<dbReference type="GO" id="GO:0005739">
    <property type="term" value="C:mitochondrion"/>
    <property type="evidence" value="ECO:0007669"/>
    <property type="project" value="UniProtKB-SubCell"/>
</dbReference>
<dbReference type="EMBL" id="KB456266">
    <property type="protein sequence ID" value="EMF11491.1"/>
    <property type="molecule type" value="Genomic_DNA"/>
</dbReference>
<dbReference type="SUPFAM" id="SSF56112">
    <property type="entry name" value="Protein kinase-like (PK-like)"/>
    <property type="match status" value="1"/>
</dbReference>